<keyword evidence="1" id="KW-0472">Membrane</keyword>
<proteinExistence type="predicted"/>
<keyword evidence="3" id="KW-1185">Reference proteome</keyword>
<keyword evidence="1" id="KW-1133">Transmembrane helix</keyword>
<dbReference type="RefSeq" id="WP_153189219.1">
    <property type="nucleotide sequence ID" value="NZ_QFFZ01000030.1"/>
</dbReference>
<evidence type="ECO:0000313" key="2">
    <source>
        <dbReference type="EMBL" id="TEB10247.1"/>
    </source>
</evidence>
<reference evidence="2 3" key="1">
    <citation type="journal article" date="2018" name="Environ. Microbiol.">
        <title>Novel energy conservation strategies and behaviour of Pelotomaculum schinkii driving syntrophic propionate catabolism.</title>
        <authorList>
            <person name="Hidalgo-Ahumada C.A.P."/>
            <person name="Nobu M.K."/>
            <person name="Narihiro T."/>
            <person name="Tamaki H."/>
            <person name="Liu W.T."/>
            <person name="Kamagata Y."/>
            <person name="Stams A.J.M."/>
            <person name="Imachi H."/>
            <person name="Sousa D.Z."/>
        </authorList>
    </citation>
    <scope>NUCLEOTIDE SEQUENCE [LARGE SCALE GENOMIC DNA]</scope>
    <source>
        <strain evidence="2 3">MGP</strain>
    </source>
</reference>
<dbReference type="OrthoDB" id="2083198at2"/>
<dbReference type="AlphaFoldDB" id="A0A4Y7RPP0"/>
<feature type="transmembrane region" description="Helical" evidence="1">
    <location>
        <begin position="197"/>
        <end position="215"/>
    </location>
</feature>
<feature type="transmembrane region" description="Helical" evidence="1">
    <location>
        <begin position="12"/>
        <end position="32"/>
    </location>
</feature>
<dbReference type="Proteomes" id="UP000297597">
    <property type="component" value="Unassembled WGS sequence"/>
</dbReference>
<feature type="transmembrane region" description="Helical" evidence="1">
    <location>
        <begin position="167"/>
        <end position="185"/>
    </location>
</feature>
<protein>
    <submittedName>
        <fullName evidence="2">Uncharacterized protein</fullName>
    </submittedName>
</protein>
<evidence type="ECO:0000313" key="3">
    <source>
        <dbReference type="Proteomes" id="UP000297597"/>
    </source>
</evidence>
<accession>A0A4Y7RPP0</accession>
<dbReference type="EMBL" id="QFFZ01000030">
    <property type="protein sequence ID" value="TEB10247.1"/>
    <property type="molecule type" value="Genomic_DNA"/>
</dbReference>
<keyword evidence="1" id="KW-0812">Transmembrane</keyword>
<evidence type="ECO:0000256" key="1">
    <source>
        <dbReference type="SAM" id="Phobius"/>
    </source>
</evidence>
<organism evidence="2 3">
    <name type="scientific">Pelotomaculum propionicicum</name>
    <dbReference type="NCBI Taxonomy" id="258475"/>
    <lineage>
        <taxon>Bacteria</taxon>
        <taxon>Bacillati</taxon>
        <taxon>Bacillota</taxon>
        <taxon>Clostridia</taxon>
        <taxon>Eubacteriales</taxon>
        <taxon>Desulfotomaculaceae</taxon>
        <taxon>Pelotomaculum</taxon>
    </lineage>
</organism>
<sequence length="239" mass="27467">MLKYIDDYTVKARVAPFFLALLPALFVLYLWAPKAYEIKIGIGTAILSITISLISAQVGRNSGKRKEVELWKSWGGAPTTRLLRHSNIEFNSLQRTRNHKKLQLMIPDIKIPTFEEEQNNPKLADETYEACVKYLISKTRDADKYPLIYKENVNYGFLRNLWGLKNFGISISILSIILSCLYIGINWFKALYISPESIIVLLLCVVALLSWIFWIKPDKVRIAAEAYAERLLECCETIE</sequence>
<comment type="caution">
    <text evidence="2">The sequence shown here is derived from an EMBL/GenBank/DDBJ whole genome shotgun (WGS) entry which is preliminary data.</text>
</comment>
<feature type="transmembrane region" description="Helical" evidence="1">
    <location>
        <begin position="38"/>
        <end position="56"/>
    </location>
</feature>
<gene>
    <name evidence="2" type="ORF">Pmgp_02547</name>
</gene>
<name>A0A4Y7RPP0_9FIRM</name>